<evidence type="ECO:0000313" key="2">
    <source>
        <dbReference type="EMBL" id="MFC5066427.1"/>
    </source>
</evidence>
<dbReference type="SUPFAM" id="SSF50800">
    <property type="entry name" value="PK beta-barrel domain-like"/>
    <property type="match status" value="1"/>
</dbReference>
<dbReference type="InterPro" id="IPR005303">
    <property type="entry name" value="MOCOS_middle"/>
</dbReference>
<dbReference type="Pfam" id="PF03473">
    <property type="entry name" value="MOSC"/>
    <property type="match status" value="1"/>
</dbReference>
<evidence type="ECO:0000313" key="3">
    <source>
        <dbReference type="Proteomes" id="UP001595796"/>
    </source>
</evidence>
<dbReference type="InterPro" id="IPR011037">
    <property type="entry name" value="Pyrv_Knase-like_insert_dom_sf"/>
</dbReference>
<keyword evidence="3" id="KW-1185">Reference proteome</keyword>
<dbReference type="Gene3D" id="2.40.33.20">
    <property type="entry name" value="PK beta-barrel domain-like"/>
    <property type="match status" value="1"/>
</dbReference>
<comment type="caution">
    <text evidence="2">The sequence shown here is derived from an EMBL/GenBank/DDBJ whole genome shotgun (WGS) entry which is preliminary data.</text>
</comment>
<dbReference type="Proteomes" id="UP001595796">
    <property type="component" value="Unassembled WGS sequence"/>
</dbReference>
<dbReference type="RefSeq" id="WP_114955225.1">
    <property type="nucleotide sequence ID" value="NZ_JBHSJF010000001.1"/>
</dbReference>
<gene>
    <name evidence="2" type="ORF">ACFPFW_00180</name>
</gene>
<protein>
    <submittedName>
        <fullName evidence="2">MOSC domain-containing protein</fullName>
    </submittedName>
</protein>
<feature type="domain" description="MOSC" evidence="1">
    <location>
        <begin position="89"/>
        <end position="255"/>
    </location>
</feature>
<reference evidence="3" key="1">
    <citation type="journal article" date="2019" name="Int. J. Syst. Evol. Microbiol.">
        <title>The Global Catalogue of Microorganisms (GCM) 10K type strain sequencing project: providing services to taxonomists for standard genome sequencing and annotation.</title>
        <authorList>
            <consortium name="The Broad Institute Genomics Platform"/>
            <consortium name="The Broad Institute Genome Sequencing Center for Infectious Disease"/>
            <person name="Wu L."/>
            <person name="Ma J."/>
        </authorList>
    </citation>
    <scope>NUCLEOTIDE SEQUENCE [LARGE SCALE GENOMIC DNA]</scope>
    <source>
        <strain evidence="3">CGMCC 1.16444</strain>
    </source>
</reference>
<evidence type="ECO:0000259" key="1">
    <source>
        <dbReference type="PROSITE" id="PS51340"/>
    </source>
</evidence>
<dbReference type="InterPro" id="IPR005302">
    <property type="entry name" value="MoCF_Sase_C"/>
</dbReference>
<proteinExistence type="predicted"/>
<organism evidence="2 3">
    <name type="scientific">Flaviflagellibacter deserti</name>
    <dbReference type="NCBI Taxonomy" id="2267266"/>
    <lineage>
        <taxon>Bacteria</taxon>
        <taxon>Pseudomonadati</taxon>
        <taxon>Pseudomonadota</taxon>
        <taxon>Alphaproteobacteria</taxon>
        <taxon>Hyphomicrobiales</taxon>
        <taxon>Flaviflagellibacter</taxon>
    </lineage>
</organism>
<dbReference type="EMBL" id="JBHSJF010000001">
    <property type="protein sequence ID" value="MFC5066427.1"/>
    <property type="molecule type" value="Genomic_DNA"/>
</dbReference>
<accession>A0ABV9YWJ8</accession>
<dbReference type="PROSITE" id="PS51340">
    <property type="entry name" value="MOSC"/>
    <property type="match status" value="1"/>
</dbReference>
<name>A0ABV9YWJ8_9HYPH</name>
<sequence>MAKVAELFRYPVKGLSPERLSEMELTSDHGLACDRDYAIALGTTEFDPAHPEPLDKGYFLMLRNNEELAALATSFDPDTRMLTIKKDGSVLLEADLGTAEGRDEVETFFERYIGLATKGRPKLVQAEAHKFTDASVVSPVFMRSISIINMASVRALEEATGRSLHPLRFRGNIYLEGLEPWEEFGWVDREFSIGDVKFRGLARTPRCGAVNVNPETAERDANLPKAIMQNFGHTDLGVFVEVIGGGTISVGDRVG</sequence>
<dbReference type="Pfam" id="PF03476">
    <property type="entry name" value="MOSC_N"/>
    <property type="match status" value="1"/>
</dbReference>